<dbReference type="EMBL" id="BAAAFD010000008">
    <property type="protein sequence ID" value="GAA0858202.1"/>
    <property type="molecule type" value="Genomic_DNA"/>
</dbReference>
<dbReference type="NCBIfam" id="TIGR01300">
    <property type="entry name" value="CPA3_mnhG_phaG"/>
    <property type="match status" value="1"/>
</dbReference>
<dbReference type="Pfam" id="PF03334">
    <property type="entry name" value="PhaG_MnhG_YufB"/>
    <property type="match status" value="1"/>
</dbReference>
<dbReference type="Proteomes" id="UP001500359">
    <property type="component" value="Unassembled WGS sequence"/>
</dbReference>
<feature type="transmembrane region" description="Helical" evidence="1">
    <location>
        <begin position="48"/>
        <end position="77"/>
    </location>
</feature>
<organism evidence="2 3">
    <name type="scientific">Aliiglaciecola litoralis</name>
    <dbReference type="NCBI Taxonomy" id="582857"/>
    <lineage>
        <taxon>Bacteria</taxon>
        <taxon>Pseudomonadati</taxon>
        <taxon>Pseudomonadota</taxon>
        <taxon>Gammaproteobacteria</taxon>
        <taxon>Alteromonadales</taxon>
        <taxon>Alteromonadaceae</taxon>
        <taxon>Aliiglaciecola</taxon>
    </lineage>
</organism>
<dbReference type="PANTHER" id="PTHR34703">
    <property type="entry name" value="ANTIPORTER SUBUNIT MNHG2-RELATED"/>
    <property type="match status" value="1"/>
</dbReference>
<reference evidence="2 3" key="1">
    <citation type="journal article" date="2019" name="Int. J. Syst. Evol. Microbiol.">
        <title>The Global Catalogue of Microorganisms (GCM) 10K type strain sequencing project: providing services to taxonomists for standard genome sequencing and annotation.</title>
        <authorList>
            <consortium name="The Broad Institute Genomics Platform"/>
            <consortium name="The Broad Institute Genome Sequencing Center for Infectious Disease"/>
            <person name="Wu L."/>
            <person name="Ma J."/>
        </authorList>
    </citation>
    <scope>NUCLEOTIDE SEQUENCE [LARGE SCALE GENOMIC DNA]</scope>
    <source>
        <strain evidence="2 3">JCM 15896</strain>
    </source>
</reference>
<evidence type="ECO:0000313" key="3">
    <source>
        <dbReference type="Proteomes" id="UP001500359"/>
    </source>
</evidence>
<gene>
    <name evidence="2" type="ORF">GCM10009114_26910</name>
</gene>
<accession>A0ABN1LN83</accession>
<evidence type="ECO:0000313" key="2">
    <source>
        <dbReference type="EMBL" id="GAA0858202.1"/>
    </source>
</evidence>
<sequence>MDLVADILTGAFLALGCTLGIIGGIGMHRLGDFYSRLHAVGVTDTLCSFLVLTGLAFQAGISLVTVKLILVFFFLFFTSPTASFSLGNNAWNWGLKPTDKGKELVCGSNDEGQA</sequence>
<keyword evidence="1" id="KW-0472">Membrane</keyword>
<dbReference type="PANTHER" id="PTHR34703:SF1">
    <property type="entry name" value="ANTIPORTER SUBUNIT MNHG2-RELATED"/>
    <property type="match status" value="1"/>
</dbReference>
<keyword evidence="3" id="KW-1185">Reference proteome</keyword>
<keyword evidence="1" id="KW-0812">Transmembrane</keyword>
<protein>
    <recommendedName>
        <fullName evidence="4">Sodium:proton antiporter</fullName>
    </recommendedName>
</protein>
<evidence type="ECO:0000256" key="1">
    <source>
        <dbReference type="SAM" id="Phobius"/>
    </source>
</evidence>
<feature type="transmembrane region" description="Helical" evidence="1">
    <location>
        <begin position="7"/>
        <end position="28"/>
    </location>
</feature>
<name>A0ABN1LN83_9ALTE</name>
<dbReference type="InterPro" id="IPR005133">
    <property type="entry name" value="PhaG_MnhG_YufB"/>
</dbReference>
<dbReference type="RefSeq" id="WP_343860811.1">
    <property type="nucleotide sequence ID" value="NZ_BAAAFD010000008.1"/>
</dbReference>
<keyword evidence="1" id="KW-1133">Transmembrane helix</keyword>
<comment type="caution">
    <text evidence="2">The sequence shown here is derived from an EMBL/GenBank/DDBJ whole genome shotgun (WGS) entry which is preliminary data.</text>
</comment>
<proteinExistence type="predicted"/>
<evidence type="ECO:0008006" key="4">
    <source>
        <dbReference type="Google" id="ProtNLM"/>
    </source>
</evidence>